<accession>A0A9R1VFU1</accession>
<keyword evidence="5" id="KW-1185">Reference proteome</keyword>
<name>A0A9R1VFU1_LACSA</name>
<evidence type="ECO:0000313" key="5">
    <source>
        <dbReference type="Proteomes" id="UP000235145"/>
    </source>
</evidence>
<keyword evidence="3" id="KW-0472">Membrane</keyword>
<keyword evidence="3" id="KW-0812">Transmembrane</keyword>
<evidence type="ECO:0000256" key="1">
    <source>
        <dbReference type="ARBA" id="ARBA00022448"/>
    </source>
</evidence>
<evidence type="ECO:0000256" key="3">
    <source>
        <dbReference type="SAM" id="Phobius"/>
    </source>
</evidence>
<feature type="transmembrane region" description="Helical" evidence="3">
    <location>
        <begin position="152"/>
        <end position="175"/>
    </location>
</feature>
<dbReference type="Proteomes" id="UP000235145">
    <property type="component" value="Unassembled WGS sequence"/>
</dbReference>
<dbReference type="PANTHER" id="PTHR46739">
    <property type="entry name" value="AQUAPORIN SIP1-1"/>
    <property type="match status" value="1"/>
</dbReference>
<protein>
    <submittedName>
        <fullName evidence="4">Uncharacterized protein</fullName>
    </submittedName>
</protein>
<dbReference type="EMBL" id="NBSK02000005">
    <property type="protein sequence ID" value="KAJ0206377.1"/>
    <property type="molecule type" value="Genomic_DNA"/>
</dbReference>
<gene>
    <name evidence="4" type="ORF">LSAT_V11C500276080</name>
</gene>
<proteinExistence type="predicted"/>
<evidence type="ECO:0000256" key="2">
    <source>
        <dbReference type="ARBA" id="ARBA00022737"/>
    </source>
</evidence>
<reference evidence="4 5" key="1">
    <citation type="journal article" date="2017" name="Nat. Commun.">
        <title>Genome assembly with in vitro proximity ligation data and whole-genome triplication in lettuce.</title>
        <authorList>
            <person name="Reyes-Chin-Wo S."/>
            <person name="Wang Z."/>
            <person name="Yang X."/>
            <person name="Kozik A."/>
            <person name="Arikit S."/>
            <person name="Song C."/>
            <person name="Xia L."/>
            <person name="Froenicke L."/>
            <person name="Lavelle D.O."/>
            <person name="Truco M.J."/>
            <person name="Xia R."/>
            <person name="Zhu S."/>
            <person name="Xu C."/>
            <person name="Xu H."/>
            <person name="Xu X."/>
            <person name="Cox K."/>
            <person name="Korf I."/>
            <person name="Meyers B.C."/>
            <person name="Michelmore R.W."/>
        </authorList>
    </citation>
    <scope>NUCLEOTIDE SEQUENCE [LARGE SCALE GENOMIC DNA]</scope>
    <source>
        <strain evidence="5">cv. Salinas</strain>
        <tissue evidence="4">Seedlings</tissue>
    </source>
</reference>
<evidence type="ECO:0000313" key="4">
    <source>
        <dbReference type="EMBL" id="KAJ0206377.1"/>
    </source>
</evidence>
<dbReference type="InterPro" id="IPR044222">
    <property type="entry name" value="SIP1-1/2-like"/>
</dbReference>
<feature type="transmembrane region" description="Helical" evidence="3">
    <location>
        <begin position="7"/>
        <end position="29"/>
    </location>
</feature>
<keyword evidence="1" id="KW-0813">Transport</keyword>
<organism evidence="4 5">
    <name type="scientific">Lactuca sativa</name>
    <name type="common">Garden lettuce</name>
    <dbReference type="NCBI Taxonomy" id="4236"/>
    <lineage>
        <taxon>Eukaryota</taxon>
        <taxon>Viridiplantae</taxon>
        <taxon>Streptophyta</taxon>
        <taxon>Embryophyta</taxon>
        <taxon>Tracheophyta</taxon>
        <taxon>Spermatophyta</taxon>
        <taxon>Magnoliopsida</taxon>
        <taxon>eudicotyledons</taxon>
        <taxon>Gunneridae</taxon>
        <taxon>Pentapetalae</taxon>
        <taxon>asterids</taxon>
        <taxon>campanulids</taxon>
        <taxon>Asterales</taxon>
        <taxon>Asteraceae</taxon>
        <taxon>Cichorioideae</taxon>
        <taxon>Cichorieae</taxon>
        <taxon>Lactucinae</taxon>
        <taxon>Lactuca</taxon>
    </lineage>
</organism>
<keyword evidence="3" id="KW-1133">Transmembrane helix</keyword>
<dbReference type="GO" id="GO:0015250">
    <property type="term" value="F:water channel activity"/>
    <property type="evidence" value="ECO:0007669"/>
    <property type="project" value="InterPro"/>
</dbReference>
<feature type="transmembrane region" description="Helical" evidence="3">
    <location>
        <begin position="181"/>
        <end position="200"/>
    </location>
</feature>
<dbReference type="PANTHER" id="PTHR46739:SF10">
    <property type="entry name" value="MAJOR INTRINSIC PROTEIN"/>
    <property type="match status" value="1"/>
</dbReference>
<feature type="transmembrane region" description="Helical" evidence="3">
    <location>
        <begin position="74"/>
        <end position="103"/>
    </location>
</feature>
<sequence>MEVQLPQIVPVITLAFSFNLISFLIYTFIDYRLIQLPVLDDFEEAASTPAVSSQQTQHSTAGRRRQQTFSLLSVFSFVLLSMGAGGLASIVFIAIGTIAFSIAGAGGDDDTLMSTAVRFPAQVLKLSIVGGVDTSSQQTQHSTAGRRRQQTFSLLSVFSFVLLSMGAGGLASIVFGLIADAFGGTSFIAIGTIAFSIAGAGGNDATLMSTAVRFPAQRGENTSEFLSSRPNH</sequence>
<keyword evidence="2" id="KW-0677">Repeat</keyword>
<dbReference type="AlphaFoldDB" id="A0A9R1VFU1"/>
<comment type="caution">
    <text evidence="4">The sequence shown here is derived from an EMBL/GenBank/DDBJ whole genome shotgun (WGS) entry which is preliminary data.</text>
</comment>